<proteinExistence type="inferred from homology"/>
<keyword evidence="5 6" id="KW-0472">Membrane</keyword>
<dbReference type="Gene3D" id="1.20.1260.100">
    <property type="entry name" value="TspO/MBR protein"/>
    <property type="match status" value="1"/>
</dbReference>
<evidence type="ECO:0000256" key="3">
    <source>
        <dbReference type="ARBA" id="ARBA00022692"/>
    </source>
</evidence>
<feature type="transmembrane region" description="Helical" evidence="6">
    <location>
        <begin position="80"/>
        <end position="99"/>
    </location>
</feature>
<evidence type="ECO:0000313" key="8">
    <source>
        <dbReference type="Proteomes" id="UP000712080"/>
    </source>
</evidence>
<dbReference type="InterPro" id="IPR004307">
    <property type="entry name" value="TspO_MBR"/>
</dbReference>
<evidence type="ECO:0000256" key="5">
    <source>
        <dbReference type="ARBA" id="ARBA00023136"/>
    </source>
</evidence>
<accession>A0A972JIC2</accession>
<keyword evidence="3 6" id="KW-0812">Transmembrane</keyword>
<evidence type="ECO:0000256" key="6">
    <source>
        <dbReference type="SAM" id="Phobius"/>
    </source>
</evidence>
<dbReference type="InterPro" id="IPR038330">
    <property type="entry name" value="TspO/MBR-related_sf"/>
</dbReference>
<dbReference type="GO" id="GO:0016020">
    <property type="term" value="C:membrane"/>
    <property type="evidence" value="ECO:0007669"/>
    <property type="project" value="UniProtKB-SubCell"/>
</dbReference>
<dbReference type="CDD" id="cd15904">
    <property type="entry name" value="TSPO_MBR"/>
    <property type="match status" value="1"/>
</dbReference>
<dbReference type="AlphaFoldDB" id="A0A972JIC2"/>
<evidence type="ECO:0000256" key="2">
    <source>
        <dbReference type="ARBA" id="ARBA00007524"/>
    </source>
</evidence>
<comment type="subcellular location">
    <subcellularLocation>
        <location evidence="1">Membrane</location>
        <topology evidence="1">Multi-pass membrane protein</topology>
    </subcellularLocation>
</comment>
<keyword evidence="4 6" id="KW-1133">Transmembrane helix</keyword>
<dbReference type="Proteomes" id="UP000712080">
    <property type="component" value="Unassembled WGS sequence"/>
</dbReference>
<gene>
    <name evidence="7" type="ORF">G6047_03810</name>
</gene>
<dbReference type="Pfam" id="PF03073">
    <property type="entry name" value="TspO_MBR"/>
    <property type="match status" value="1"/>
</dbReference>
<dbReference type="PANTHER" id="PTHR10057">
    <property type="entry name" value="PERIPHERAL-TYPE BENZODIAZEPINE RECEPTOR"/>
    <property type="match status" value="1"/>
</dbReference>
<reference evidence="7" key="1">
    <citation type="submission" date="2020-02" db="EMBL/GenBank/DDBJ databases">
        <title>Flavobacterium sp. genome.</title>
        <authorList>
            <person name="Jung H.S."/>
            <person name="Baek J.H."/>
            <person name="Jeon C.O."/>
        </authorList>
    </citation>
    <scope>NUCLEOTIDE SEQUENCE</scope>
    <source>
        <strain evidence="7">SE-s28</strain>
    </source>
</reference>
<evidence type="ECO:0000256" key="1">
    <source>
        <dbReference type="ARBA" id="ARBA00004141"/>
    </source>
</evidence>
<dbReference type="GO" id="GO:0033013">
    <property type="term" value="P:tetrapyrrole metabolic process"/>
    <property type="evidence" value="ECO:0007669"/>
    <property type="project" value="UniProtKB-ARBA"/>
</dbReference>
<sequence length="158" mass="18405">MNKYIKILIMLATCLGVGYISSVATQTSVHTWFPTLIKPSFNPPNYLFMPVWTTLYVFMGVAAGLVWARIDFQREDVKKALLYFFIQLALNAGWSLLFFGLKNPFLALVEIVLLWLMIYETFYKFVRISKYAGWLFVPYILWVSFALILNASLWYLNT</sequence>
<dbReference type="PANTHER" id="PTHR10057:SF0">
    <property type="entry name" value="TRANSLOCATOR PROTEIN"/>
    <property type="match status" value="1"/>
</dbReference>
<comment type="caution">
    <text evidence="7">The sequence shown here is derived from an EMBL/GenBank/DDBJ whole genome shotgun (WGS) entry which is preliminary data.</text>
</comment>
<feature type="transmembrane region" description="Helical" evidence="6">
    <location>
        <begin position="105"/>
        <end position="122"/>
    </location>
</feature>
<keyword evidence="8" id="KW-1185">Reference proteome</keyword>
<evidence type="ECO:0000313" key="7">
    <source>
        <dbReference type="EMBL" id="NMH27147.1"/>
    </source>
</evidence>
<feature type="transmembrane region" description="Helical" evidence="6">
    <location>
        <begin position="46"/>
        <end position="68"/>
    </location>
</feature>
<name>A0A972JIC2_9FLAO</name>
<dbReference type="RefSeq" id="WP_169526155.1">
    <property type="nucleotide sequence ID" value="NZ_JAAMPU010000099.1"/>
</dbReference>
<comment type="similarity">
    <text evidence="2">Belongs to the TspO/BZRP family.</text>
</comment>
<evidence type="ECO:0000256" key="4">
    <source>
        <dbReference type="ARBA" id="ARBA00022989"/>
    </source>
</evidence>
<protein>
    <submittedName>
        <fullName evidence="7">Tryptophan-rich sensory protein</fullName>
    </submittedName>
</protein>
<organism evidence="7 8">
    <name type="scientific">Flavobacterium silvaticum</name>
    <dbReference type="NCBI Taxonomy" id="1852020"/>
    <lineage>
        <taxon>Bacteria</taxon>
        <taxon>Pseudomonadati</taxon>
        <taxon>Bacteroidota</taxon>
        <taxon>Flavobacteriia</taxon>
        <taxon>Flavobacteriales</taxon>
        <taxon>Flavobacteriaceae</taxon>
        <taxon>Flavobacterium</taxon>
    </lineage>
</organism>
<feature type="transmembrane region" description="Helical" evidence="6">
    <location>
        <begin position="134"/>
        <end position="156"/>
    </location>
</feature>
<dbReference type="PIRSF" id="PIRSF005859">
    <property type="entry name" value="PBR"/>
    <property type="match status" value="1"/>
</dbReference>
<dbReference type="FunFam" id="1.20.1260.100:FF:000001">
    <property type="entry name" value="translocator protein 2"/>
    <property type="match status" value="1"/>
</dbReference>
<dbReference type="EMBL" id="JAAMPU010000099">
    <property type="protein sequence ID" value="NMH27147.1"/>
    <property type="molecule type" value="Genomic_DNA"/>
</dbReference>